<reference evidence="17" key="1">
    <citation type="submission" date="2021-10" db="EMBL/GenBank/DDBJ databases">
        <authorList>
            <person name="Criscuolo A."/>
        </authorList>
    </citation>
    <scope>NUCLEOTIDE SEQUENCE</scope>
    <source>
        <strain evidence="17">CIP111885</strain>
    </source>
</reference>
<dbReference type="Gene3D" id="1.10.3060.10">
    <property type="entry name" value="Helical scaffold and wing domains of SecA"/>
    <property type="match status" value="1"/>
</dbReference>
<dbReference type="GO" id="GO:0031522">
    <property type="term" value="C:cell envelope Sec protein transport complex"/>
    <property type="evidence" value="ECO:0007669"/>
    <property type="project" value="TreeGrafter"/>
</dbReference>
<keyword evidence="6 12" id="KW-0547">Nucleotide-binding</keyword>
<dbReference type="PROSITE" id="PS01312">
    <property type="entry name" value="SECA"/>
    <property type="match status" value="1"/>
</dbReference>
<evidence type="ECO:0000256" key="11">
    <source>
        <dbReference type="ARBA" id="ARBA00023136"/>
    </source>
</evidence>
<dbReference type="EC" id="7.4.2.8" evidence="12"/>
<evidence type="ECO:0000259" key="14">
    <source>
        <dbReference type="PROSITE" id="PS51192"/>
    </source>
</evidence>
<comment type="similarity">
    <text evidence="2 12 13">Belongs to the SecA family.</text>
</comment>
<dbReference type="GO" id="GO:0005886">
    <property type="term" value="C:plasma membrane"/>
    <property type="evidence" value="ECO:0007669"/>
    <property type="project" value="UniProtKB-SubCell"/>
</dbReference>
<evidence type="ECO:0000256" key="3">
    <source>
        <dbReference type="ARBA" id="ARBA00022448"/>
    </source>
</evidence>
<evidence type="ECO:0000256" key="8">
    <source>
        <dbReference type="ARBA" id="ARBA00022927"/>
    </source>
</evidence>
<dbReference type="InterPro" id="IPR036670">
    <property type="entry name" value="SecA_X-link_sf"/>
</dbReference>
<sequence length="784" mass="89717">MISYFKKIVGKDSGKRLKKYYQLVEKINALEPTFEALSDEELRAKTQMFKEQLASGKTVFDIQVEAFATVREAAKRVAGMRPFDVQLIGGLVMAEGNIAEMPTGEGKTLVASLPSYLRALEGKGVHVITVNEYLANRDRQQIGPIHEFLGLTVGLNLPMMDEVAKQHAYQSDITYGVGTEFGFDHLRDNMVYATSQRVQRSYHYAIIDEVDSVLIDEAKTPLIIAGKTDVSSELSYLCARIVKSFILDEDFLHDAESNTTNLTEEGIVKIEQGFGIENLYELEHQTLYHYVIQALRARVMFKRDVDYIIKDGKVALIDMFTGRPMEGRTLSNGLHQAIEAKEGLEVSEENKTQASVTIQNYFRLYPLLSGMTGTAKTEEKEFQELYGMDVIPIPTNRPVLREDLSDMIYMTIDQKYRAVAVEAKRVSETGQPMLIGTTSILQSEQVAKFLEKEGLSFELLNAKSIEQEIDLITRAGQKGHITIATNMAGRGTDIRLGNGVAELGGLYVIGTERHESRRIDNQLKGRSGRQGDPGRSRFFISLEDEMFKRFAQEELEKLVRVVGETADQETGLVEHKKAKEFVERTQRICEGASYSQREYNLKLDNVINQQRKIIYELRNRVLEENDMLPILEPMIVSHVNRLFDEYCSEEIIAEDWDLKAIEKQLVEVLADRDVTFPTILNSKEELREFVEPVLQDYLSTLREDREDENYQLSYKRLLINYIDLHWLEHIEAMERLKEGMGLRNYGGEDPMRQYEREGLELFTIMYERIERDIAKETSIIKLTL</sequence>
<feature type="binding site" evidence="12">
    <location>
        <position position="86"/>
    </location>
    <ligand>
        <name>ATP</name>
        <dbReference type="ChEBI" id="CHEBI:30616"/>
    </ligand>
</feature>
<evidence type="ECO:0000256" key="9">
    <source>
        <dbReference type="ARBA" id="ARBA00022967"/>
    </source>
</evidence>
<dbReference type="Proteomes" id="UP000789845">
    <property type="component" value="Unassembled WGS sequence"/>
</dbReference>
<dbReference type="Gene3D" id="3.90.1440.10">
    <property type="entry name" value="SecA, preprotein cross-linking domain"/>
    <property type="match status" value="1"/>
</dbReference>
<evidence type="ECO:0000256" key="7">
    <source>
        <dbReference type="ARBA" id="ARBA00022840"/>
    </source>
</evidence>
<comment type="caution">
    <text evidence="17">The sequence shown here is derived from an EMBL/GenBank/DDBJ whole genome shotgun (WGS) entry which is preliminary data.</text>
</comment>
<dbReference type="Pfam" id="PF07517">
    <property type="entry name" value="SecA_DEAD"/>
    <property type="match status" value="1"/>
</dbReference>
<feature type="domain" description="SecA family profile" evidence="16">
    <location>
        <begin position="2"/>
        <end position="571"/>
    </location>
</feature>
<dbReference type="NCBIfam" id="TIGR00963">
    <property type="entry name" value="secA"/>
    <property type="match status" value="1"/>
</dbReference>
<dbReference type="SUPFAM" id="SSF81886">
    <property type="entry name" value="Helical scaffold and wing domains of SecA"/>
    <property type="match status" value="1"/>
</dbReference>
<dbReference type="InterPro" id="IPR030908">
    <property type="entry name" value="SecA2_Bac_anthr"/>
</dbReference>
<dbReference type="SMART" id="SM00958">
    <property type="entry name" value="SecA_PP_bind"/>
    <property type="match status" value="1"/>
</dbReference>
<keyword evidence="5 12" id="KW-0963">Cytoplasm</keyword>
<dbReference type="FunFam" id="3.40.50.300:FF:000429">
    <property type="entry name" value="Preprotein translocase subunit SecA"/>
    <property type="match status" value="1"/>
</dbReference>
<dbReference type="InterPro" id="IPR000185">
    <property type="entry name" value="SecA"/>
</dbReference>
<dbReference type="PROSITE" id="PS51194">
    <property type="entry name" value="HELICASE_CTER"/>
    <property type="match status" value="1"/>
</dbReference>
<evidence type="ECO:0000256" key="6">
    <source>
        <dbReference type="ARBA" id="ARBA00022741"/>
    </source>
</evidence>
<dbReference type="PANTHER" id="PTHR30612">
    <property type="entry name" value="SECA INNER MEMBRANE COMPONENT OF SEC PROTEIN SECRETION SYSTEM"/>
    <property type="match status" value="1"/>
</dbReference>
<dbReference type="GO" id="GO:0017038">
    <property type="term" value="P:protein import"/>
    <property type="evidence" value="ECO:0007669"/>
    <property type="project" value="InterPro"/>
</dbReference>
<dbReference type="SMART" id="SM00957">
    <property type="entry name" value="SecA_DEAD"/>
    <property type="match status" value="1"/>
</dbReference>
<dbReference type="Gene3D" id="3.40.50.300">
    <property type="entry name" value="P-loop containing nucleotide triphosphate hydrolases"/>
    <property type="match status" value="3"/>
</dbReference>
<accession>A0A9C7G655</accession>
<evidence type="ECO:0000313" key="17">
    <source>
        <dbReference type="EMBL" id="CAG9606619.1"/>
    </source>
</evidence>
<comment type="subcellular location">
    <subcellularLocation>
        <location evidence="12">Cell membrane</location>
        <topology evidence="12">Peripheral membrane protein</topology>
        <orientation evidence="12">Cytoplasmic side</orientation>
    </subcellularLocation>
    <subcellularLocation>
        <location evidence="12">Cytoplasm</location>
    </subcellularLocation>
    <subcellularLocation>
        <location evidence="1">Membrane</location>
        <topology evidence="1">Peripheral membrane protein</topology>
    </subcellularLocation>
    <text evidence="12">Distribution is 50-50.</text>
</comment>
<feature type="binding site" evidence="12">
    <location>
        <begin position="104"/>
        <end position="108"/>
    </location>
    <ligand>
        <name>ATP</name>
        <dbReference type="ChEBI" id="CHEBI:30616"/>
    </ligand>
</feature>
<evidence type="ECO:0000313" key="18">
    <source>
        <dbReference type="Proteomes" id="UP000789845"/>
    </source>
</evidence>
<feature type="binding site" evidence="12">
    <location>
        <position position="493"/>
    </location>
    <ligand>
        <name>ATP</name>
        <dbReference type="ChEBI" id="CHEBI:30616"/>
    </ligand>
</feature>
<dbReference type="HAMAP" id="MF_01382">
    <property type="entry name" value="SecA"/>
    <property type="match status" value="1"/>
</dbReference>
<keyword evidence="8 12" id="KW-0653">Protein transport</keyword>
<keyword evidence="10 12" id="KW-0811">Translocation</keyword>
<dbReference type="InterPro" id="IPR011116">
    <property type="entry name" value="SecA_Wing/Scaffold"/>
</dbReference>
<dbReference type="PANTHER" id="PTHR30612:SF0">
    <property type="entry name" value="CHLOROPLAST PROTEIN-TRANSPORTING ATPASE"/>
    <property type="match status" value="1"/>
</dbReference>
<evidence type="ECO:0000259" key="16">
    <source>
        <dbReference type="PROSITE" id="PS51196"/>
    </source>
</evidence>
<dbReference type="GO" id="GO:0065002">
    <property type="term" value="P:intracellular protein transmembrane transport"/>
    <property type="evidence" value="ECO:0007669"/>
    <property type="project" value="UniProtKB-UniRule"/>
</dbReference>
<feature type="domain" description="Helicase C-terminal" evidence="15">
    <location>
        <begin position="411"/>
        <end position="573"/>
    </location>
</feature>
<dbReference type="AlphaFoldDB" id="A0A9C7G655"/>
<dbReference type="InterPro" id="IPR011130">
    <property type="entry name" value="SecA_preprotein_X-link_dom"/>
</dbReference>
<keyword evidence="4 12" id="KW-1003">Cell membrane</keyword>
<gene>
    <name evidence="17" type="primary">secA_1</name>
    <name evidence="12" type="synonym">secA</name>
    <name evidence="17" type="ORF">NEOCIP111885_00307</name>
</gene>
<dbReference type="CDD" id="cd17928">
    <property type="entry name" value="DEXDc_SecA"/>
    <property type="match status" value="1"/>
</dbReference>
<keyword evidence="7 12" id="KW-0067">ATP-binding</keyword>
<dbReference type="EMBL" id="CAKJTG010000002">
    <property type="protein sequence ID" value="CAG9606619.1"/>
    <property type="molecule type" value="Genomic_DNA"/>
</dbReference>
<dbReference type="InterPro" id="IPR014001">
    <property type="entry name" value="Helicase_ATP-bd"/>
</dbReference>
<dbReference type="PROSITE" id="PS51192">
    <property type="entry name" value="HELICASE_ATP_BIND_1"/>
    <property type="match status" value="1"/>
</dbReference>
<evidence type="ECO:0000256" key="1">
    <source>
        <dbReference type="ARBA" id="ARBA00004170"/>
    </source>
</evidence>
<evidence type="ECO:0000256" key="12">
    <source>
        <dbReference type="HAMAP-Rule" id="MF_01382"/>
    </source>
</evidence>
<dbReference type="InterPro" id="IPR036266">
    <property type="entry name" value="SecA_Wing/Scaffold_sf"/>
</dbReference>
<dbReference type="Pfam" id="PF07516">
    <property type="entry name" value="SecA_SW"/>
    <property type="match status" value="1"/>
</dbReference>
<name>A0A9C7G655_9BACI</name>
<dbReference type="PRINTS" id="PR00906">
    <property type="entry name" value="SECA"/>
</dbReference>
<dbReference type="CDD" id="cd18803">
    <property type="entry name" value="SF2_C_secA"/>
    <property type="match status" value="1"/>
</dbReference>
<dbReference type="InterPro" id="IPR044722">
    <property type="entry name" value="SecA_SF2_C"/>
</dbReference>
<comment type="subunit">
    <text evidence="12">Monomer and homodimer. Part of the essential Sec protein translocation apparatus which comprises SecA, SecYEG and auxiliary proteins SecDF. Other proteins may also be involved.</text>
</comment>
<evidence type="ECO:0000256" key="5">
    <source>
        <dbReference type="ARBA" id="ARBA00022490"/>
    </source>
</evidence>
<comment type="function">
    <text evidence="12">Part of the Sec protein translocase complex. Interacts with the SecYEG preprotein conducting channel. Has a central role in coupling the hydrolysis of ATP to the transfer of proteins into and across the cell membrane, serving as an ATP-driven molecular motor driving the stepwise translocation of polypeptide chains across the membrane.</text>
</comment>
<dbReference type="InterPro" id="IPR020937">
    <property type="entry name" value="SecA_CS"/>
</dbReference>
<dbReference type="Pfam" id="PF21090">
    <property type="entry name" value="P-loop_SecA"/>
    <property type="match status" value="2"/>
</dbReference>
<dbReference type="InterPro" id="IPR001650">
    <property type="entry name" value="Helicase_C-like"/>
</dbReference>
<dbReference type="InterPro" id="IPR011115">
    <property type="entry name" value="SecA_DEAD"/>
</dbReference>
<dbReference type="InterPro" id="IPR027417">
    <property type="entry name" value="P-loop_NTPase"/>
</dbReference>
<dbReference type="PROSITE" id="PS51196">
    <property type="entry name" value="SECA_MOTOR_DEAD"/>
    <property type="match status" value="1"/>
</dbReference>
<dbReference type="GO" id="GO:0006605">
    <property type="term" value="P:protein targeting"/>
    <property type="evidence" value="ECO:0007669"/>
    <property type="project" value="UniProtKB-UniRule"/>
</dbReference>
<evidence type="ECO:0000256" key="10">
    <source>
        <dbReference type="ARBA" id="ARBA00023010"/>
    </source>
</evidence>
<dbReference type="Pfam" id="PF01043">
    <property type="entry name" value="SecA_PP_bind"/>
    <property type="match status" value="1"/>
</dbReference>
<dbReference type="NCBIfam" id="TIGR04397">
    <property type="entry name" value="SecA2_Bac_anthr"/>
    <property type="match status" value="1"/>
</dbReference>
<comment type="catalytic activity">
    <reaction evidence="12">
        <text>ATP + H2O + cellular proteinSide 1 = ADP + phosphate + cellular proteinSide 2.</text>
        <dbReference type="EC" id="7.4.2.8"/>
    </reaction>
</comment>
<dbReference type="GO" id="GO:0005829">
    <property type="term" value="C:cytosol"/>
    <property type="evidence" value="ECO:0007669"/>
    <property type="project" value="TreeGrafter"/>
</dbReference>
<keyword evidence="18" id="KW-1185">Reference proteome</keyword>
<dbReference type="SUPFAM" id="SSF52540">
    <property type="entry name" value="P-loop containing nucleoside triphosphate hydrolases"/>
    <property type="match status" value="2"/>
</dbReference>
<proteinExistence type="inferred from homology"/>
<dbReference type="GO" id="GO:0005524">
    <property type="term" value="F:ATP binding"/>
    <property type="evidence" value="ECO:0007669"/>
    <property type="project" value="UniProtKB-UniRule"/>
</dbReference>
<organism evidence="17 18">
    <name type="scientific">Pseudoneobacillus rhizosphaerae</name>
    <dbReference type="NCBI Taxonomy" id="2880968"/>
    <lineage>
        <taxon>Bacteria</taxon>
        <taxon>Bacillati</taxon>
        <taxon>Bacillota</taxon>
        <taxon>Bacilli</taxon>
        <taxon>Bacillales</taxon>
        <taxon>Bacillaceae</taxon>
        <taxon>Pseudoneobacillus</taxon>
    </lineage>
</organism>
<evidence type="ECO:0000256" key="13">
    <source>
        <dbReference type="RuleBase" id="RU003874"/>
    </source>
</evidence>
<dbReference type="GO" id="GO:0008564">
    <property type="term" value="F:protein-exporting ATPase activity"/>
    <property type="evidence" value="ECO:0007669"/>
    <property type="project" value="UniProtKB-EC"/>
</dbReference>
<dbReference type="SUPFAM" id="SSF81767">
    <property type="entry name" value="Pre-protein crosslinking domain of SecA"/>
    <property type="match status" value="1"/>
</dbReference>
<feature type="domain" description="Helicase ATP-binding" evidence="14">
    <location>
        <begin position="88"/>
        <end position="245"/>
    </location>
</feature>
<dbReference type="RefSeq" id="WP_230494908.1">
    <property type="nucleotide sequence ID" value="NZ_CAKJTG010000002.1"/>
</dbReference>
<dbReference type="InterPro" id="IPR014018">
    <property type="entry name" value="SecA_motor_DEAD"/>
</dbReference>
<keyword evidence="9 12" id="KW-1278">Translocase</keyword>
<dbReference type="GO" id="GO:0043952">
    <property type="term" value="P:protein transport by the Sec complex"/>
    <property type="evidence" value="ECO:0007669"/>
    <property type="project" value="TreeGrafter"/>
</dbReference>
<protein>
    <recommendedName>
        <fullName evidence="12 13">Protein translocase subunit SecA</fullName>
        <ecNumber evidence="12">7.4.2.8</ecNumber>
    </recommendedName>
</protein>
<evidence type="ECO:0000259" key="15">
    <source>
        <dbReference type="PROSITE" id="PS51194"/>
    </source>
</evidence>
<evidence type="ECO:0000256" key="2">
    <source>
        <dbReference type="ARBA" id="ARBA00007650"/>
    </source>
</evidence>
<dbReference type="NCBIfam" id="NF006630">
    <property type="entry name" value="PRK09200.1"/>
    <property type="match status" value="1"/>
</dbReference>
<keyword evidence="11 12" id="KW-0472">Membrane</keyword>
<evidence type="ECO:0000256" key="4">
    <source>
        <dbReference type="ARBA" id="ARBA00022475"/>
    </source>
</evidence>
<keyword evidence="3 12" id="KW-0813">Transport</keyword>